<accession>A0A176VQZ8</accession>
<reference evidence="1" key="1">
    <citation type="submission" date="2016-03" db="EMBL/GenBank/DDBJ databases">
        <title>Mechanisms controlling the formation of the plant cell surface in tip-growing cells are functionally conserved among land plants.</title>
        <authorList>
            <person name="Honkanen S."/>
            <person name="Jones V.A."/>
            <person name="Morieri G."/>
            <person name="Champion C."/>
            <person name="Hetherington A.J."/>
            <person name="Kelly S."/>
            <person name="Saint-Marcoux D."/>
            <person name="Proust H."/>
            <person name="Prescott H."/>
            <person name="Dolan L."/>
        </authorList>
    </citation>
    <scope>NUCLEOTIDE SEQUENCE [LARGE SCALE GENOMIC DNA]</scope>
    <source>
        <tissue evidence="1">Whole gametophyte</tissue>
    </source>
</reference>
<evidence type="ECO:0000313" key="1">
    <source>
        <dbReference type="EMBL" id="OAE23319.1"/>
    </source>
</evidence>
<dbReference type="Proteomes" id="UP000077202">
    <property type="component" value="Unassembled WGS sequence"/>
</dbReference>
<dbReference type="AlphaFoldDB" id="A0A176VQZ8"/>
<dbReference type="EMBL" id="LVLJ01002889">
    <property type="protein sequence ID" value="OAE23319.1"/>
    <property type="molecule type" value="Genomic_DNA"/>
</dbReference>
<protein>
    <submittedName>
        <fullName evidence="1">Uncharacterized protein</fullName>
    </submittedName>
</protein>
<keyword evidence="2" id="KW-1185">Reference proteome</keyword>
<evidence type="ECO:0000313" key="2">
    <source>
        <dbReference type="Proteomes" id="UP000077202"/>
    </source>
</evidence>
<comment type="caution">
    <text evidence="1">The sequence shown here is derived from an EMBL/GenBank/DDBJ whole genome shotgun (WGS) entry which is preliminary data.</text>
</comment>
<sequence length="156" mass="17486">MKARRLIIKDDRSTKGNVAALQGRLTSAKWAELEADVAETEEEDLRRRAFGVKTFSGTGERRVKEDQGEGGRYKGGYPEAKSVTFGQDYCVHSIREEELRRTIILETKDNPLAEETQSSGINAADVVCEQVVSLLRYLNGKLEKLLGHPISDLMWS</sequence>
<gene>
    <name evidence="1" type="ORF">AXG93_3390s1040</name>
</gene>
<proteinExistence type="predicted"/>
<name>A0A176VQZ8_MARPO</name>
<organism evidence="1 2">
    <name type="scientific">Marchantia polymorpha subsp. ruderalis</name>
    <dbReference type="NCBI Taxonomy" id="1480154"/>
    <lineage>
        <taxon>Eukaryota</taxon>
        <taxon>Viridiplantae</taxon>
        <taxon>Streptophyta</taxon>
        <taxon>Embryophyta</taxon>
        <taxon>Marchantiophyta</taxon>
        <taxon>Marchantiopsida</taxon>
        <taxon>Marchantiidae</taxon>
        <taxon>Marchantiales</taxon>
        <taxon>Marchantiaceae</taxon>
        <taxon>Marchantia</taxon>
    </lineage>
</organism>